<reference evidence="1" key="3">
    <citation type="submission" date="2025-09" db="UniProtKB">
        <authorList>
            <consortium name="Ensembl"/>
        </authorList>
    </citation>
    <scope>IDENTIFICATION</scope>
</reference>
<gene>
    <name evidence="1" type="primary">LOC114454912</name>
</gene>
<evidence type="ECO:0000313" key="1">
    <source>
        <dbReference type="Ensembl" id="ENSGWIP00000005361.1"/>
    </source>
</evidence>
<reference evidence="1" key="1">
    <citation type="submission" date="2020-06" db="EMBL/GenBank/DDBJ databases">
        <authorList>
            <consortium name="Wellcome Sanger Institute Data Sharing"/>
        </authorList>
    </citation>
    <scope>NUCLEOTIDE SEQUENCE [LARGE SCALE GENOMIC DNA]</scope>
</reference>
<dbReference type="Gene3D" id="3.40.50.150">
    <property type="entry name" value="Vaccinia Virus protein VP39"/>
    <property type="match status" value="1"/>
</dbReference>
<keyword evidence="2" id="KW-1185">Reference proteome</keyword>
<sequence>QFSCVSCRVGANKSSLDVLGVGSGGGEKDVQILSLLQSLFPSTPITTDIVDGSSELINNFKALVAKTDTLQRIPFTWHVMRSEDFELQVKASRDVKKFDFIHMIHVIYYMEDVDETLRFYHSLLKNNGRIMIVLNAAGHGWDSLWTTYKKELQTSEFPVYNSSALVKTSLENQGFTYEEHIIPTSFDITECFNPNSTTGESLLSFMTATRHFQQSFTPEIRAGILDHLRNKCSTEQDGKILFDKTYTCFFVHA</sequence>
<dbReference type="Pfam" id="PF13489">
    <property type="entry name" value="Methyltransf_23"/>
    <property type="match status" value="1"/>
</dbReference>
<dbReference type="InterPro" id="IPR029063">
    <property type="entry name" value="SAM-dependent_MTases_sf"/>
</dbReference>
<evidence type="ECO:0000313" key="2">
    <source>
        <dbReference type="Proteomes" id="UP000694680"/>
    </source>
</evidence>
<name>A0A8C5DDM1_GOUWI</name>
<dbReference type="Ensembl" id="ENSGWIT00000005764.1">
    <property type="protein sequence ID" value="ENSGWIP00000005361.1"/>
    <property type="gene ID" value="ENSGWIG00000002903.1"/>
</dbReference>
<proteinExistence type="predicted"/>
<organism evidence="1 2">
    <name type="scientific">Gouania willdenowi</name>
    <name type="common">Blunt-snouted clingfish</name>
    <name type="synonym">Lepadogaster willdenowi</name>
    <dbReference type="NCBI Taxonomy" id="441366"/>
    <lineage>
        <taxon>Eukaryota</taxon>
        <taxon>Metazoa</taxon>
        <taxon>Chordata</taxon>
        <taxon>Craniata</taxon>
        <taxon>Vertebrata</taxon>
        <taxon>Euteleostomi</taxon>
        <taxon>Actinopterygii</taxon>
        <taxon>Neopterygii</taxon>
        <taxon>Teleostei</taxon>
        <taxon>Neoteleostei</taxon>
        <taxon>Acanthomorphata</taxon>
        <taxon>Ovalentaria</taxon>
        <taxon>Blenniimorphae</taxon>
        <taxon>Blenniiformes</taxon>
        <taxon>Gobiesocoidei</taxon>
        <taxon>Gobiesocidae</taxon>
        <taxon>Gobiesocinae</taxon>
        <taxon>Gouania</taxon>
    </lineage>
</organism>
<accession>A0A8C5DDM1</accession>
<dbReference type="CDD" id="cd02440">
    <property type="entry name" value="AdoMet_MTases"/>
    <property type="match status" value="1"/>
</dbReference>
<dbReference type="SUPFAM" id="SSF53335">
    <property type="entry name" value="S-adenosyl-L-methionine-dependent methyltransferases"/>
    <property type="match status" value="1"/>
</dbReference>
<reference evidence="1" key="2">
    <citation type="submission" date="2025-08" db="UniProtKB">
        <authorList>
            <consortium name="Ensembl"/>
        </authorList>
    </citation>
    <scope>IDENTIFICATION</scope>
</reference>
<protein>
    <submittedName>
        <fullName evidence="1">Histamine N-methyltransferase-like</fullName>
    </submittedName>
</protein>
<dbReference type="Proteomes" id="UP000694680">
    <property type="component" value="Chromosome 21"/>
</dbReference>
<dbReference type="AlphaFoldDB" id="A0A8C5DDM1"/>